<sequence>MNFLDKAIGALAPGWGASRLRSRMAIRAYEAITPTRTHRVRRENRSGDQLIQLAGKSLREQARWFDNNHDLVIGALDKMEERIIGAKGIIVEPQPLTGAGTLNSVLAEKIRRCWAEWSVSPEVTGQYTRPVLERLMLRTWLRDGEVFTQVLTGKSADCHLWLASRSGLKRWSRIISRWKKRTVPATWCRGIYFNAWRRPVKYLVCQSWPGAGAAAVAVKEVTAENMLHLRFTRRLNQARGASLLAPVIIRLMDLKEYEDSERIAARIAASLGMFIKKQDVGTDGYVAPEKRKETQIQPGMLFDGLNPGEDIGMIKSDRPNAGLESFRMGAASCGGRRTARQLLFHCQKL</sequence>
<organism evidence="1 2">
    <name type="scientific">Salmonella enterica subsp. indica</name>
    <dbReference type="NCBI Taxonomy" id="59207"/>
    <lineage>
        <taxon>Bacteria</taxon>
        <taxon>Pseudomonadati</taxon>
        <taxon>Pseudomonadota</taxon>
        <taxon>Gammaproteobacteria</taxon>
        <taxon>Enterobacterales</taxon>
        <taxon>Enterobacteriaceae</taxon>
        <taxon>Salmonella</taxon>
    </lineage>
</organism>
<evidence type="ECO:0000313" key="1">
    <source>
        <dbReference type="EMBL" id="SUI02348.1"/>
    </source>
</evidence>
<dbReference type="NCBIfam" id="TIGR01539">
    <property type="entry name" value="portal_lambda"/>
    <property type="match status" value="1"/>
</dbReference>
<dbReference type="EMBL" id="UGYB01000001">
    <property type="protein sequence ID" value="SUI02348.1"/>
    <property type="molecule type" value="Genomic_DNA"/>
</dbReference>
<gene>
    <name evidence="1" type="ORF">NCTC12420_02107</name>
</gene>
<reference evidence="1 2" key="1">
    <citation type="submission" date="2018-06" db="EMBL/GenBank/DDBJ databases">
        <authorList>
            <consortium name="Pathogen Informatics"/>
            <person name="Doyle S."/>
        </authorList>
    </citation>
    <scope>NUCLEOTIDE SEQUENCE [LARGE SCALE GENOMIC DNA]</scope>
    <source>
        <strain evidence="1 2">NCTC12420</strain>
    </source>
</reference>
<evidence type="ECO:0000313" key="2">
    <source>
        <dbReference type="Proteomes" id="UP000254220"/>
    </source>
</evidence>
<dbReference type="GO" id="GO:0019068">
    <property type="term" value="P:virion assembly"/>
    <property type="evidence" value="ECO:0007669"/>
    <property type="project" value="InterPro"/>
</dbReference>
<dbReference type="Proteomes" id="UP000254220">
    <property type="component" value="Unassembled WGS sequence"/>
</dbReference>
<dbReference type="InterPro" id="IPR006429">
    <property type="entry name" value="Phage_lambda_portal"/>
</dbReference>
<dbReference type="AlphaFoldDB" id="A0A379XPD6"/>
<protein>
    <submittedName>
        <fullName evidence="1">Phage portal protein, lambda family protein</fullName>
    </submittedName>
</protein>
<dbReference type="GO" id="GO:0005198">
    <property type="term" value="F:structural molecule activity"/>
    <property type="evidence" value="ECO:0007669"/>
    <property type="project" value="InterPro"/>
</dbReference>
<proteinExistence type="predicted"/>
<dbReference type="Pfam" id="PF05136">
    <property type="entry name" value="Phage_portal_2"/>
    <property type="match status" value="1"/>
</dbReference>
<accession>A0A379XPD6</accession>
<name>A0A379XPD6_SALER</name>